<proteinExistence type="predicted"/>
<sequence>MSECESNYTEIQVTVYVVKPELLPENKKTNSKSDKKTLYGHRDLKEQCMSSLCEFSKRQCTERNRDPKILPSRCKFPVIRNMGDSEKLYGLGQNVICKTNRHMGEIEHVDTSDTNGLCILNNNVRNSSYERHSDVYPKASSIIECNKDAKPDTVKAHSLPDTKNHEINNVIHEILKHNDIKTIYGQQGEMVYNNEIKFNKPLIQCEAKEVINKVSKDCLVEESLSAGHKIRHLNEGTDAPKLVLNFQTDFNIVGSDKCDTRIIKLKDDISLKKSSTSAMGEKRYTLKMQQNNDININKKCFDKTTKHASLQDHFEDVSKSFDDIIEKLCFEDRIGEDDEKECNSNDKIKNRRNHNNGVNSVDLSKTVECVQDSKNNNDEKDYPVKEIDASDIYFYGNVGLNDPEKRSNDHAVSRDRNIRKRRNKHAFNESKIGYNLLPKNSFFRKPYIHNIHNKRFSEQQICQYSHFPARRRQRVNLPNCQTSSNLYEKHISKSSVNDVFRGDQYERHSSRWYKRPHNSERKETMYWISRSFLAIKNCAYDHFSKFVDEKVKPERISHERFDDNLRRTLRRNMSRYIFEATRFAPRFVSPSILIDCIIDTIKNPHTVISGERQCRQFEQVIGYMDDNAPCYWCEIVFHGGQFVVVRPLTNSL</sequence>
<gene>
    <name evidence="2" type="ORF">MGAL_10B009883</name>
</gene>
<organism evidence="2 3">
    <name type="scientific">Mytilus galloprovincialis</name>
    <name type="common">Mediterranean mussel</name>
    <dbReference type="NCBI Taxonomy" id="29158"/>
    <lineage>
        <taxon>Eukaryota</taxon>
        <taxon>Metazoa</taxon>
        <taxon>Spiralia</taxon>
        <taxon>Lophotrochozoa</taxon>
        <taxon>Mollusca</taxon>
        <taxon>Bivalvia</taxon>
        <taxon>Autobranchia</taxon>
        <taxon>Pteriomorphia</taxon>
        <taxon>Mytilida</taxon>
        <taxon>Mytiloidea</taxon>
        <taxon>Mytilidae</taxon>
        <taxon>Mytilinae</taxon>
        <taxon>Mytilus</taxon>
    </lineage>
</organism>
<dbReference type="Proteomes" id="UP000596742">
    <property type="component" value="Unassembled WGS sequence"/>
</dbReference>
<evidence type="ECO:0000313" key="2">
    <source>
        <dbReference type="EMBL" id="VDH97811.1"/>
    </source>
</evidence>
<feature type="compositionally biased region" description="Basic and acidic residues" evidence="1">
    <location>
        <begin position="404"/>
        <end position="416"/>
    </location>
</feature>
<evidence type="ECO:0000256" key="1">
    <source>
        <dbReference type="SAM" id="MobiDB-lite"/>
    </source>
</evidence>
<comment type="caution">
    <text evidence="2">The sequence shown here is derived from an EMBL/GenBank/DDBJ whole genome shotgun (WGS) entry which is preliminary data.</text>
</comment>
<dbReference type="OrthoDB" id="6115086at2759"/>
<name>A0A8B6BYN5_MYTGA</name>
<feature type="region of interest" description="Disordered" evidence="1">
    <location>
        <begin position="340"/>
        <end position="359"/>
    </location>
</feature>
<accession>A0A8B6BYN5</accession>
<protein>
    <submittedName>
        <fullName evidence="2">Uncharacterized protein</fullName>
    </submittedName>
</protein>
<reference evidence="2" key="1">
    <citation type="submission" date="2018-11" db="EMBL/GenBank/DDBJ databases">
        <authorList>
            <person name="Alioto T."/>
            <person name="Alioto T."/>
        </authorList>
    </citation>
    <scope>NUCLEOTIDE SEQUENCE</scope>
</reference>
<dbReference type="AlphaFoldDB" id="A0A8B6BYN5"/>
<evidence type="ECO:0000313" key="3">
    <source>
        <dbReference type="Proteomes" id="UP000596742"/>
    </source>
</evidence>
<feature type="region of interest" description="Disordered" evidence="1">
    <location>
        <begin position="404"/>
        <end position="424"/>
    </location>
</feature>
<keyword evidence="3" id="KW-1185">Reference proteome</keyword>
<dbReference type="EMBL" id="UYJE01000938">
    <property type="protein sequence ID" value="VDH97811.1"/>
    <property type="molecule type" value="Genomic_DNA"/>
</dbReference>